<protein>
    <submittedName>
        <fullName evidence="1">SemiSWEET family transporter</fullName>
    </submittedName>
</protein>
<proteinExistence type="predicted"/>
<gene>
    <name evidence="1" type="ORF">OXU80_26000</name>
</gene>
<evidence type="ECO:0000313" key="1">
    <source>
        <dbReference type="EMBL" id="WAJ28232.1"/>
    </source>
</evidence>
<dbReference type="Proteomes" id="UP001163223">
    <property type="component" value="Chromosome"/>
</dbReference>
<sequence length="104" mass="11096">MSSPTRRSPPDASSAKTTGPIRTSVFVRWLGWAATLTAMTMFLSYIDQIRLNLAGQPGSIVMPLATVLNCGLWSIYGALRRDWPVAIGNCPGVALGAITFVTAL</sequence>
<reference evidence="1" key="1">
    <citation type="submission" date="2022-11" db="EMBL/GenBank/DDBJ databases">
        <title>beta-Carotene-producing bacterium, Jeongeuplla avenae sp. nov., alleviates the salt stress of Arabidopsis seedlings.</title>
        <authorList>
            <person name="Jiang L."/>
            <person name="Lee J."/>
        </authorList>
    </citation>
    <scope>NUCLEOTIDE SEQUENCE</scope>
    <source>
        <strain evidence="1">DY_R2A_6</strain>
    </source>
</reference>
<dbReference type="EMBL" id="CP113520">
    <property type="protein sequence ID" value="WAJ28232.1"/>
    <property type="molecule type" value="Genomic_DNA"/>
</dbReference>
<evidence type="ECO:0000313" key="2">
    <source>
        <dbReference type="Proteomes" id="UP001163223"/>
    </source>
</evidence>
<organism evidence="1 2">
    <name type="scientific">Antarcticirhabdus aurantiaca</name>
    <dbReference type="NCBI Taxonomy" id="2606717"/>
    <lineage>
        <taxon>Bacteria</taxon>
        <taxon>Pseudomonadati</taxon>
        <taxon>Pseudomonadota</taxon>
        <taxon>Alphaproteobacteria</taxon>
        <taxon>Hyphomicrobiales</taxon>
        <taxon>Aurantimonadaceae</taxon>
        <taxon>Antarcticirhabdus</taxon>
    </lineage>
</organism>
<keyword evidence="2" id="KW-1185">Reference proteome</keyword>
<name>A0ACD4NN98_9HYPH</name>
<accession>A0ACD4NN98</accession>